<comment type="cofactor">
    <cofactor evidence="1">
        <name>Zn(2+)</name>
        <dbReference type="ChEBI" id="CHEBI:29105"/>
    </cofactor>
</comment>
<evidence type="ECO:0000256" key="13">
    <source>
        <dbReference type="ARBA" id="ARBA00030904"/>
    </source>
</evidence>
<keyword evidence="8 14" id="KW-0547">Nucleotide-binding</keyword>
<dbReference type="Gene3D" id="2.170.220.10">
    <property type="match status" value="1"/>
</dbReference>
<reference evidence="17 18" key="1">
    <citation type="journal article" date="2016" name="Nat. Commun.">
        <title>Thousands of microbial genomes shed light on interconnected biogeochemical processes in an aquifer system.</title>
        <authorList>
            <person name="Anantharaman K."/>
            <person name="Brown C.T."/>
            <person name="Hug L.A."/>
            <person name="Sharon I."/>
            <person name="Castelle C.J."/>
            <person name="Probst A.J."/>
            <person name="Thomas B.C."/>
            <person name="Singh A."/>
            <person name="Wilkins M.J."/>
            <person name="Karaoz U."/>
            <person name="Brodie E.L."/>
            <person name="Williams K.H."/>
            <person name="Hubbard S.S."/>
            <person name="Banfield J.F."/>
        </authorList>
    </citation>
    <scope>NUCLEOTIDE SEQUENCE [LARGE SCALE GENOMIC DNA]</scope>
</reference>
<proteinExistence type="inferred from homology"/>
<feature type="domain" description="Methionyl/Leucyl tRNA synthetase" evidence="16">
    <location>
        <begin position="127"/>
        <end position="357"/>
    </location>
</feature>
<accession>A0A1G1Z8J7</accession>
<evidence type="ECO:0000259" key="16">
    <source>
        <dbReference type="Pfam" id="PF09334"/>
    </source>
</evidence>
<dbReference type="EMBL" id="MHJB01000033">
    <property type="protein sequence ID" value="OGY60972.1"/>
    <property type="molecule type" value="Genomic_DNA"/>
</dbReference>
<evidence type="ECO:0000256" key="11">
    <source>
        <dbReference type="ARBA" id="ARBA00022917"/>
    </source>
</evidence>
<dbReference type="InterPro" id="IPR014729">
    <property type="entry name" value="Rossmann-like_a/b/a_fold"/>
</dbReference>
<evidence type="ECO:0000256" key="4">
    <source>
        <dbReference type="ARBA" id="ARBA00018753"/>
    </source>
</evidence>
<dbReference type="NCBIfam" id="TIGR00398">
    <property type="entry name" value="metG"/>
    <property type="match status" value="1"/>
</dbReference>
<dbReference type="STRING" id="1797693.A3F99_00945"/>
<evidence type="ECO:0000259" key="15">
    <source>
        <dbReference type="Pfam" id="PF01406"/>
    </source>
</evidence>
<organism evidence="17 18">
    <name type="scientific">Candidatus Colwellbacteria bacterium RIFCSPLOWO2_12_FULL_43_11</name>
    <dbReference type="NCBI Taxonomy" id="1797693"/>
    <lineage>
        <taxon>Bacteria</taxon>
        <taxon>Candidatus Colwelliibacteriota</taxon>
    </lineage>
</organism>
<dbReference type="PROSITE" id="PS00178">
    <property type="entry name" value="AA_TRNA_LIGASE_I"/>
    <property type="match status" value="1"/>
</dbReference>
<dbReference type="Gene3D" id="3.40.50.620">
    <property type="entry name" value="HUPs"/>
    <property type="match status" value="1"/>
</dbReference>
<evidence type="ECO:0000256" key="5">
    <source>
        <dbReference type="ARBA" id="ARBA00022490"/>
    </source>
</evidence>
<dbReference type="InterPro" id="IPR001412">
    <property type="entry name" value="aa-tRNA-synth_I_CS"/>
</dbReference>
<evidence type="ECO:0000256" key="6">
    <source>
        <dbReference type="ARBA" id="ARBA00022598"/>
    </source>
</evidence>
<dbReference type="GO" id="GO:0004825">
    <property type="term" value="F:methionine-tRNA ligase activity"/>
    <property type="evidence" value="ECO:0007669"/>
    <property type="project" value="UniProtKB-EC"/>
</dbReference>
<dbReference type="Pfam" id="PF09334">
    <property type="entry name" value="tRNA-synt_1g"/>
    <property type="match status" value="1"/>
</dbReference>
<keyword evidence="12 14" id="KW-0030">Aminoacyl-tRNA synthetase</keyword>
<keyword evidence="6 14" id="KW-0436">Ligase</keyword>
<dbReference type="GO" id="GO:0005524">
    <property type="term" value="F:ATP binding"/>
    <property type="evidence" value="ECO:0007669"/>
    <property type="project" value="UniProtKB-KW"/>
</dbReference>
<evidence type="ECO:0000256" key="2">
    <source>
        <dbReference type="ARBA" id="ARBA00003314"/>
    </source>
</evidence>
<dbReference type="InterPro" id="IPR014758">
    <property type="entry name" value="Met-tRNA_synth"/>
</dbReference>
<dbReference type="CDD" id="cd00814">
    <property type="entry name" value="MetRS_core"/>
    <property type="match status" value="1"/>
</dbReference>
<dbReference type="SUPFAM" id="SSF52374">
    <property type="entry name" value="Nucleotidylyl transferase"/>
    <property type="match status" value="1"/>
</dbReference>
<keyword evidence="11 14" id="KW-0648">Protein biosynthesis</keyword>
<dbReference type="GO" id="GO:0046872">
    <property type="term" value="F:metal ion binding"/>
    <property type="evidence" value="ECO:0007669"/>
    <property type="project" value="UniProtKB-KW"/>
</dbReference>
<dbReference type="InterPro" id="IPR015413">
    <property type="entry name" value="Methionyl/Leucyl_tRNA_Synth"/>
</dbReference>
<evidence type="ECO:0000256" key="12">
    <source>
        <dbReference type="ARBA" id="ARBA00023146"/>
    </source>
</evidence>
<keyword evidence="5" id="KW-0963">Cytoplasm</keyword>
<evidence type="ECO:0000256" key="9">
    <source>
        <dbReference type="ARBA" id="ARBA00022833"/>
    </source>
</evidence>
<dbReference type="InterPro" id="IPR023457">
    <property type="entry name" value="Met-tRNA_synth_2"/>
</dbReference>
<feature type="domain" description="tRNA synthetases class I catalytic" evidence="15">
    <location>
        <begin position="4"/>
        <end position="77"/>
    </location>
</feature>
<evidence type="ECO:0000313" key="17">
    <source>
        <dbReference type="EMBL" id="OGY60972.1"/>
    </source>
</evidence>
<dbReference type="GO" id="GO:0006431">
    <property type="term" value="P:methionyl-tRNA aminoacylation"/>
    <property type="evidence" value="ECO:0007669"/>
    <property type="project" value="InterPro"/>
</dbReference>
<evidence type="ECO:0000256" key="10">
    <source>
        <dbReference type="ARBA" id="ARBA00022840"/>
    </source>
</evidence>
<dbReference type="SUPFAM" id="SSF47323">
    <property type="entry name" value="Anticodon-binding domain of a subclass of class I aminoacyl-tRNA synthetases"/>
    <property type="match status" value="1"/>
</dbReference>
<name>A0A1G1Z8J7_9BACT</name>
<dbReference type="PANTHER" id="PTHR43326">
    <property type="entry name" value="METHIONYL-TRNA SYNTHETASE"/>
    <property type="match status" value="1"/>
</dbReference>
<evidence type="ECO:0000256" key="1">
    <source>
        <dbReference type="ARBA" id="ARBA00001947"/>
    </source>
</evidence>
<evidence type="ECO:0000256" key="8">
    <source>
        <dbReference type="ARBA" id="ARBA00022741"/>
    </source>
</evidence>
<comment type="similarity">
    <text evidence="14">Belongs to the class-I aminoacyl-tRNA synthetase family.</text>
</comment>
<gene>
    <name evidence="17" type="ORF">A3F99_00945</name>
</gene>
<comment type="caution">
    <text evidence="17">The sequence shown here is derived from an EMBL/GenBank/DDBJ whole genome shotgun (WGS) entry which is preliminary data.</text>
</comment>
<dbReference type="AlphaFoldDB" id="A0A1G1Z8J7"/>
<comment type="function">
    <text evidence="2">Is required not only for elongation of protein synthesis but also for the initiation of all mRNA translation through initiator tRNA(fMet) aminoacylation.</text>
</comment>
<dbReference type="Gene3D" id="1.10.730.10">
    <property type="entry name" value="Isoleucyl-tRNA Synthetase, Domain 1"/>
    <property type="match status" value="1"/>
</dbReference>
<keyword evidence="9" id="KW-0862">Zinc</keyword>
<dbReference type="Proteomes" id="UP000176571">
    <property type="component" value="Unassembled WGS sequence"/>
</dbReference>
<dbReference type="EC" id="6.1.1.10" evidence="3"/>
<dbReference type="InterPro" id="IPR032678">
    <property type="entry name" value="tRNA-synt_1_cat_dom"/>
</dbReference>
<dbReference type="InterPro" id="IPR009080">
    <property type="entry name" value="tRNAsynth_Ia_anticodon-bd"/>
</dbReference>
<evidence type="ECO:0000256" key="3">
    <source>
        <dbReference type="ARBA" id="ARBA00012838"/>
    </source>
</evidence>
<dbReference type="Pfam" id="PF01406">
    <property type="entry name" value="tRNA-synt_1e"/>
    <property type="match status" value="1"/>
</dbReference>
<keyword evidence="10 14" id="KW-0067">ATP-binding</keyword>
<evidence type="ECO:0000313" key="18">
    <source>
        <dbReference type="Proteomes" id="UP000176571"/>
    </source>
</evidence>
<keyword evidence="7" id="KW-0479">Metal-binding</keyword>
<dbReference type="PANTHER" id="PTHR43326:SF1">
    <property type="entry name" value="METHIONINE--TRNA LIGASE, MITOCHONDRIAL"/>
    <property type="match status" value="1"/>
</dbReference>
<evidence type="ECO:0000256" key="7">
    <source>
        <dbReference type="ARBA" id="ARBA00022723"/>
    </source>
</evidence>
<dbReference type="FunFam" id="2.170.220.10:FF:000003">
    <property type="entry name" value="Methionine--tRNA ligase"/>
    <property type="match status" value="1"/>
</dbReference>
<evidence type="ECO:0000256" key="14">
    <source>
        <dbReference type="RuleBase" id="RU363039"/>
    </source>
</evidence>
<dbReference type="InterPro" id="IPR033911">
    <property type="entry name" value="MetRS_core"/>
</dbReference>
<protein>
    <recommendedName>
        <fullName evidence="4">Methionine--tRNA ligase</fullName>
        <ecNumber evidence="3">6.1.1.10</ecNumber>
    </recommendedName>
    <alternativeName>
        <fullName evidence="13">Methionyl-tRNA synthetase</fullName>
    </alternativeName>
</protein>
<dbReference type="PRINTS" id="PR01041">
    <property type="entry name" value="TRNASYNTHMET"/>
</dbReference>
<sequence>MPYVNDRPHIGHALEFVQADVVARYKRLQGYDVILNFGTDEHGQKIYKKALESGKEPQAYVDEYAATFDELKQVLNFSFDNFIRTTDPAHKEAAREFWRICLKHDDIYKQAYKVKYCVGCELEKTDSELTNNICPLHPNREIEVRDEENYFFRLSKYTEALSKLYEERPDFVIPAFRLNEIKTLIKEEGLKDFSISRLKEKMPWGIPVPDDESHIMYVWFDALINYISTIGWPKDMDTFKKYWVDTGGVVQFAGKDQVRQQAAMWQAMLMSANLPPSKQIIIHGFIVGEGGIKMSKSLGNGVDPFEVVKEYGTDALRYFLLRHIHPFEDSEFTMDKFKEAYNADLVNGLGNLVSRVMRMFVDAKLELHEEEKRKINEEFFKELDHGNFYTNGFDNYNLNHSMDYIWDIIKSVDKVITDNQPFKLIKSDSSKDKERAVKDILFAVAQLDFIAMLLEPLLPETSGKIKDLINNHKFPETPLFPRK</sequence>